<keyword evidence="2 8" id="KW-1003">Cell membrane</keyword>
<reference evidence="9" key="1">
    <citation type="submission" date="2020-02" db="EMBL/GenBank/DDBJ databases">
        <title>Relaxed selection underlies rapid genomic changes in the transitions from sociality to social parasitism in ants.</title>
        <authorList>
            <person name="Bi X."/>
        </authorList>
    </citation>
    <scope>NUCLEOTIDE SEQUENCE</scope>
    <source>
        <strain evidence="9">BGI-DK2014c</strain>
        <tissue evidence="9">Whole body</tissue>
    </source>
</reference>
<feature type="transmembrane region" description="Helical" evidence="8">
    <location>
        <begin position="128"/>
        <end position="150"/>
    </location>
</feature>
<dbReference type="GO" id="GO:0050909">
    <property type="term" value="P:sensory perception of taste"/>
    <property type="evidence" value="ECO:0007669"/>
    <property type="project" value="InterPro"/>
</dbReference>
<comment type="caution">
    <text evidence="8">Lacks conserved residue(s) required for the propagation of feature annotation.</text>
</comment>
<evidence type="ECO:0000256" key="4">
    <source>
        <dbReference type="ARBA" id="ARBA00022989"/>
    </source>
</evidence>
<evidence type="ECO:0000256" key="8">
    <source>
        <dbReference type="RuleBase" id="RU363108"/>
    </source>
</evidence>
<dbReference type="GO" id="GO:0007635">
    <property type="term" value="P:chemosensory behavior"/>
    <property type="evidence" value="ECO:0007669"/>
    <property type="project" value="TreeGrafter"/>
</dbReference>
<evidence type="ECO:0000256" key="7">
    <source>
        <dbReference type="ARBA" id="ARBA00023224"/>
    </source>
</evidence>
<evidence type="ECO:0000313" key="9">
    <source>
        <dbReference type="EMBL" id="KAG5312957.1"/>
    </source>
</evidence>
<evidence type="ECO:0000313" key="10">
    <source>
        <dbReference type="Proteomes" id="UP000668214"/>
    </source>
</evidence>
<accession>A0A836F4U4</accession>
<feature type="transmembrane region" description="Helical" evidence="8">
    <location>
        <begin position="165"/>
        <end position="187"/>
    </location>
</feature>
<dbReference type="Proteomes" id="UP000668214">
    <property type="component" value="Unassembled WGS sequence"/>
</dbReference>
<protein>
    <recommendedName>
        <fullName evidence="8">Gustatory receptor</fullName>
    </recommendedName>
</protein>
<comment type="caution">
    <text evidence="9">The sequence shown here is derived from an EMBL/GenBank/DDBJ whole genome shotgun (WGS) entry which is preliminary data.</text>
</comment>
<dbReference type="PANTHER" id="PTHR21143:SF134">
    <property type="entry name" value="GUSTATORY RECEPTOR"/>
    <property type="match status" value="1"/>
</dbReference>
<name>A0A836F4U4_9HYME</name>
<feature type="transmembrane region" description="Helical" evidence="8">
    <location>
        <begin position="436"/>
        <end position="456"/>
    </location>
</feature>
<dbReference type="PANTHER" id="PTHR21143">
    <property type="entry name" value="INVERTEBRATE GUSTATORY RECEPTOR"/>
    <property type="match status" value="1"/>
</dbReference>
<comment type="similarity">
    <text evidence="8">Belongs to the insect chemoreceptor superfamily. Gustatory receptor (GR) family.</text>
</comment>
<evidence type="ECO:0000256" key="5">
    <source>
        <dbReference type="ARBA" id="ARBA00023136"/>
    </source>
</evidence>
<feature type="non-terminal residue" evidence="9">
    <location>
        <position position="532"/>
    </location>
</feature>
<evidence type="ECO:0000256" key="1">
    <source>
        <dbReference type="ARBA" id="ARBA00004651"/>
    </source>
</evidence>
<evidence type="ECO:0000256" key="2">
    <source>
        <dbReference type="ARBA" id="ARBA00022475"/>
    </source>
</evidence>
<evidence type="ECO:0000256" key="3">
    <source>
        <dbReference type="ARBA" id="ARBA00022692"/>
    </source>
</evidence>
<keyword evidence="6 8" id="KW-0675">Receptor</keyword>
<dbReference type="GO" id="GO:0005886">
    <property type="term" value="C:plasma membrane"/>
    <property type="evidence" value="ECO:0007669"/>
    <property type="project" value="UniProtKB-SubCell"/>
</dbReference>
<keyword evidence="10" id="KW-1185">Reference proteome</keyword>
<gene>
    <name evidence="9" type="primary">Gr28b_3</name>
    <name evidence="9" type="ORF">G6Z78_0000868</name>
</gene>
<feature type="transmembrane region" description="Helical" evidence="8">
    <location>
        <begin position="406"/>
        <end position="424"/>
    </location>
</feature>
<comment type="function">
    <text evidence="8">Gustatory receptor which mediates acceptance or avoidance behavior, depending on its substrates.</text>
</comment>
<sequence length="532" mass="63519">TIVITMVTTIKQAIHPLILTSSLLGLGIYSSKKLYLSVFYNLTLWITYGYLFYYIVTVLKLEIWFQSTYAIIDMQFGILTSITSVIINMYLNKRFQIIIKRLAAVDNTLKALGIPKLYHKLYIRAKGILIGWLICTCIGNMCDMAWWFYIKEDRWCLLIPHITNYFYHVNMFVDLLFITILWLVYYLECFDKISEYVKCLLVKDGHELKCTQKKAVMIPRQYITYTDNYKHAIWILMRMWMLIKRLAAVDNTLKELGTPKLYRKLHIRIKRILIGWLVCSQTNNIIDSIWWFCTIGNHWCLIIPYVTNHYQHVNVLMDLLFIIFLWYIGTRFDKLNEYMKYLLLKEEHDVRRTWTNAVQPTHQYNMCINNYSPYLLWITMHLHLELCQVARELNAIFETQITMEMATYLACLARLFNYILLYIIEDEIMMSLYNLLDISFWMFLQIARLFCLNYICKRVSTKSNKMNAVIHDLTDSFRHAVLHDEIYQFTLQIIHHPLKFTGLGLFYFGNGFLRKVRFNFIKSYASVSFSLH</sequence>
<dbReference type="InterPro" id="IPR013604">
    <property type="entry name" value="7TM_chemorcpt"/>
</dbReference>
<keyword evidence="4 8" id="KW-1133">Transmembrane helix</keyword>
<dbReference type="GO" id="GO:0007165">
    <property type="term" value="P:signal transduction"/>
    <property type="evidence" value="ECO:0007669"/>
    <property type="project" value="UniProtKB-KW"/>
</dbReference>
<dbReference type="EMBL" id="JAANIA010002538">
    <property type="protein sequence ID" value="KAG5312957.1"/>
    <property type="molecule type" value="Genomic_DNA"/>
</dbReference>
<feature type="transmembrane region" description="Helical" evidence="8">
    <location>
        <begin position="312"/>
        <end position="330"/>
    </location>
</feature>
<keyword evidence="5 8" id="KW-0472">Membrane</keyword>
<dbReference type="AlphaFoldDB" id="A0A836F4U4"/>
<dbReference type="GO" id="GO:0030424">
    <property type="term" value="C:axon"/>
    <property type="evidence" value="ECO:0007669"/>
    <property type="project" value="TreeGrafter"/>
</dbReference>
<proteinExistence type="inferred from homology"/>
<keyword evidence="3 8" id="KW-0812">Transmembrane</keyword>
<dbReference type="GO" id="GO:0008049">
    <property type="term" value="P:male courtship behavior"/>
    <property type="evidence" value="ECO:0007669"/>
    <property type="project" value="TreeGrafter"/>
</dbReference>
<feature type="transmembrane region" description="Helical" evidence="8">
    <location>
        <begin position="68"/>
        <end position="91"/>
    </location>
</feature>
<dbReference type="Pfam" id="PF08395">
    <property type="entry name" value="7tm_7"/>
    <property type="match status" value="1"/>
</dbReference>
<dbReference type="GO" id="GO:0043025">
    <property type="term" value="C:neuronal cell body"/>
    <property type="evidence" value="ECO:0007669"/>
    <property type="project" value="TreeGrafter"/>
</dbReference>
<dbReference type="GO" id="GO:0030425">
    <property type="term" value="C:dendrite"/>
    <property type="evidence" value="ECO:0007669"/>
    <property type="project" value="TreeGrafter"/>
</dbReference>
<feature type="transmembrane region" description="Helical" evidence="8">
    <location>
        <begin position="38"/>
        <end position="56"/>
    </location>
</feature>
<evidence type="ECO:0000256" key="6">
    <source>
        <dbReference type="ARBA" id="ARBA00023170"/>
    </source>
</evidence>
<keyword evidence="7 8" id="KW-0807">Transducer</keyword>
<feature type="non-terminal residue" evidence="9">
    <location>
        <position position="1"/>
    </location>
</feature>
<comment type="subcellular location">
    <subcellularLocation>
        <location evidence="1 8">Cell membrane</location>
        <topology evidence="1 8">Multi-pass membrane protein</topology>
    </subcellularLocation>
</comment>
<feature type="transmembrane region" description="Helical" evidence="8">
    <location>
        <begin position="272"/>
        <end position="292"/>
    </location>
</feature>
<organism evidence="9 10">
    <name type="scientific">Pseudoatta argentina</name>
    <dbReference type="NCBI Taxonomy" id="621737"/>
    <lineage>
        <taxon>Eukaryota</taxon>
        <taxon>Metazoa</taxon>
        <taxon>Ecdysozoa</taxon>
        <taxon>Arthropoda</taxon>
        <taxon>Hexapoda</taxon>
        <taxon>Insecta</taxon>
        <taxon>Pterygota</taxon>
        <taxon>Neoptera</taxon>
        <taxon>Endopterygota</taxon>
        <taxon>Hymenoptera</taxon>
        <taxon>Apocrita</taxon>
        <taxon>Aculeata</taxon>
        <taxon>Formicoidea</taxon>
        <taxon>Formicidae</taxon>
        <taxon>Myrmicinae</taxon>
        <taxon>Pseudoatta</taxon>
    </lineage>
</organism>